<sequence length="35" mass="3847">MLKDAKGVRFSPPAALKGAWKQEKITRGDGIRAYS</sequence>
<reference evidence="1" key="1">
    <citation type="submission" date="2024-09" db="EMBL/GenBank/DDBJ databases">
        <title>The complete genome of Klebsiella pneumoniae phage phi1_175008.</title>
        <authorList>
            <person name="Li J."/>
            <person name="Feng Y."/>
            <person name="Zong Z."/>
        </authorList>
    </citation>
    <scope>NUCLEOTIDE SEQUENCE</scope>
</reference>
<protein>
    <submittedName>
        <fullName evidence="1">Uncharacterized protein</fullName>
    </submittedName>
</protein>
<organism evidence="1 2">
    <name type="scientific">Klebsiella phage phi1_175008</name>
    <dbReference type="NCBI Taxonomy" id="3127744"/>
    <lineage>
        <taxon>Viruses</taxon>
        <taxon>Duplodnaviria</taxon>
        <taxon>Heunggongvirae</taxon>
        <taxon>Uroviricota</taxon>
        <taxon>Caudoviricetes</taxon>
        <taxon>Stephanstirmvirinae</taxon>
    </lineage>
</organism>
<dbReference type="Proteomes" id="UP001365931">
    <property type="component" value="Segment"/>
</dbReference>
<evidence type="ECO:0000313" key="2">
    <source>
        <dbReference type="Proteomes" id="UP001365931"/>
    </source>
</evidence>
<proteinExistence type="predicted"/>
<accession>A0ACD5FR37</accession>
<dbReference type="EMBL" id="PQ360875">
    <property type="protein sequence ID" value="XKX17539.1"/>
    <property type="molecule type" value="Genomic_DNA"/>
</dbReference>
<name>A0ACD5FR37_9CAUD</name>
<gene>
    <name evidence="1" type="ORF">MVUOKPPV_CDS0142</name>
</gene>
<evidence type="ECO:0000313" key="1">
    <source>
        <dbReference type="EMBL" id="XKX17539.1"/>
    </source>
</evidence>